<evidence type="ECO:0000313" key="2">
    <source>
        <dbReference type="EMBL" id="MCK9877819.1"/>
    </source>
</evidence>
<keyword evidence="3" id="KW-1185">Reference proteome</keyword>
<feature type="region of interest" description="Disordered" evidence="1">
    <location>
        <begin position="26"/>
        <end position="59"/>
    </location>
</feature>
<gene>
    <name evidence="2" type="ORF">MXD59_18900</name>
</gene>
<sequence length="102" mass="10418">MLIDCDSCVARGVRCADCVVTVMLADTGDASPPAGGDRRHGPVPAGGMPGRAAPAVSGGWDEQERRALRLLGAAGLLPPLEELAGSILERGSRHAPPPRRAG</sequence>
<evidence type="ECO:0000313" key="3">
    <source>
        <dbReference type="Proteomes" id="UP001201873"/>
    </source>
</evidence>
<evidence type="ECO:0000256" key="1">
    <source>
        <dbReference type="SAM" id="MobiDB-lite"/>
    </source>
</evidence>
<protein>
    <submittedName>
        <fullName evidence="2">Uncharacterized protein</fullName>
    </submittedName>
</protein>
<organism evidence="2 3">
    <name type="scientific">Frankia umida</name>
    <dbReference type="NCBI Taxonomy" id="573489"/>
    <lineage>
        <taxon>Bacteria</taxon>
        <taxon>Bacillati</taxon>
        <taxon>Actinomycetota</taxon>
        <taxon>Actinomycetes</taxon>
        <taxon>Frankiales</taxon>
        <taxon>Frankiaceae</taxon>
        <taxon>Frankia</taxon>
    </lineage>
</organism>
<reference evidence="2 3" key="1">
    <citation type="submission" date="2022-04" db="EMBL/GenBank/DDBJ databases">
        <title>Genome diversity in the genus Frankia.</title>
        <authorList>
            <person name="Carlos-Shanley C."/>
            <person name="Hahn D."/>
        </authorList>
    </citation>
    <scope>NUCLEOTIDE SEQUENCE [LARGE SCALE GENOMIC DNA]</scope>
    <source>
        <strain evidence="2 3">Ag45/Mut15</strain>
    </source>
</reference>
<dbReference type="Proteomes" id="UP001201873">
    <property type="component" value="Unassembled WGS sequence"/>
</dbReference>
<feature type="compositionally biased region" description="Low complexity" evidence="1">
    <location>
        <begin position="42"/>
        <end position="55"/>
    </location>
</feature>
<proteinExistence type="predicted"/>
<name>A0ABT0K211_9ACTN</name>
<dbReference type="EMBL" id="JALKFT010000021">
    <property type="protein sequence ID" value="MCK9877819.1"/>
    <property type="molecule type" value="Genomic_DNA"/>
</dbReference>
<dbReference type="RefSeq" id="WP_248825990.1">
    <property type="nucleotide sequence ID" value="NZ_JALKFT010000021.1"/>
</dbReference>
<accession>A0ABT0K211</accession>
<comment type="caution">
    <text evidence="2">The sequence shown here is derived from an EMBL/GenBank/DDBJ whole genome shotgun (WGS) entry which is preliminary data.</text>
</comment>